<evidence type="ECO:0000256" key="2">
    <source>
        <dbReference type="SAM" id="SignalP"/>
    </source>
</evidence>
<dbReference type="AlphaFoldDB" id="A0A561CTD0"/>
<keyword evidence="2" id="KW-0732">Signal</keyword>
<keyword evidence="4" id="KW-1185">Reference proteome</keyword>
<evidence type="ECO:0000256" key="1">
    <source>
        <dbReference type="SAM" id="Phobius"/>
    </source>
</evidence>
<evidence type="ECO:0000313" key="3">
    <source>
        <dbReference type="EMBL" id="TWD94489.1"/>
    </source>
</evidence>
<comment type="caution">
    <text evidence="3">The sequence shown here is derived from an EMBL/GenBank/DDBJ whole genome shotgun (WGS) entry which is preliminary data.</text>
</comment>
<dbReference type="EMBL" id="VIVN01000013">
    <property type="protein sequence ID" value="TWD94489.1"/>
    <property type="molecule type" value="Genomic_DNA"/>
</dbReference>
<keyword evidence="1" id="KW-0472">Membrane</keyword>
<evidence type="ECO:0008006" key="5">
    <source>
        <dbReference type="Google" id="ProtNLM"/>
    </source>
</evidence>
<sequence length="118" mass="13260">MMFSRIALFVSFLFFISGTNGFAYTQSEKSTPKFDSVQADSVHNNSTLTLVTVSDKNTNIQATDTKDTKNETENAVLLTKKNQTVEPSIKDYVVPAVVCLILLIGLSSYWFVFRRKHV</sequence>
<name>A0A561CTD0_9BACI</name>
<proteinExistence type="predicted"/>
<gene>
    <name evidence="3" type="ORF">FB550_11321</name>
</gene>
<feature type="transmembrane region" description="Helical" evidence="1">
    <location>
        <begin position="92"/>
        <end position="112"/>
    </location>
</feature>
<keyword evidence="1" id="KW-1133">Transmembrane helix</keyword>
<organism evidence="3 4">
    <name type="scientific">Neobacillus bataviensis</name>
    <dbReference type="NCBI Taxonomy" id="220685"/>
    <lineage>
        <taxon>Bacteria</taxon>
        <taxon>Bacillati</taxon>
        <taxon>Bacillota</taxon>
        <taxon>Bacilli</taxon>
        <taxon>Bacillales</taxon>
        <taxon>Bacillaceae</taxon>
        <taxon>Neobacillus</taxon>
    </lineage>
</organism>
<feature type="signal peptide" evidence="2">
    <location>
        <begin position="1"/>
        <end position="23"/>
    </location>
</feature>
<dbReference type="RefSeq" id="WP_144567245.1">
    <property type="nucleotide sequence ID" value="NZ_VIVN01000013.1"/>
</dbReference>
<feature type="chain" id="PRO_5022159757" description="Type VII secretion protein EssA" evidence="2">
    <location>
        <begin position="24"/>
        <end position="118"/>
    </location>
</feature>
<dbReference type="Proteomes" id="UP000319671">
    <property type="component" value="Unassembled WGS sequence"/>
</dbReference>
<evidence type="ECO:0000313" key="4">
    <source>
        <dbReference type="Proteomes" id="UP000319671"/>
    </source>
</evidence>
<accession>A0A561CTD0</accession>
<protein>
    <recommendedName>
        <fullName evidence="5">Type VII secretion protein EssA</fullName>
    </recommendedName>
</protein>
<keyword evidence="1" id="KW-0812">Transmembrane</keyword>
<reference evidence="3 4" key="1">
    <citation type="submission" date="2019-06" db="EMBL/GenBank/DDBJ databases">
        <title>Sorghum-associated microbial communities from plants grown in Nebraska, USA.</title>
        <authorList>
            <person name="Schachtman D."/>
        </authorList>
    </citation>
    <scope>NUCLEOTIDE SEQUENCE [LARGE SCALE GENOMIC DNA]</scope>
    <source>
        <strain evidence="3 4">2482</strain>
    </source>
</reference>